<protein>
    <recommendedName>
        <fullName evidence="4">PIN domain-containing protein</fullName>
    </recommendedName>
</protein>
<organism evidence="2 3">
    <name type="scientific">Jezberella montanilacus</name>
    <dbReference type="NCBI Taxonomy" id="323426"/>
    <lineage>
        <taxon>Bacteria</taxon>
        <taxon>Pseudomonadati</taxon>
        <taxon>Pseudomonadota</taxon>
        <taxon>Betaproteobacteria</taxon>
        <taxon>Burkholderiales</taxon>
        <taxon>Alcaligenaceae</taxon>
        <taxon>Jezberella</taxon>
    </lineage>
</organism>
<dbReference type="InterPro" id="IPR029060">
    <property type="entry name" value="PIN-like_dom_sf"/>
</dbReference>
<sequence>MTKVLVDTSVWVDHFKSINNALANLIALDMALVHPMVILEIACGTPPAPREQTLKNLKQLQSSEQARLSDVMTFIENENVYGLGCGLVDMTLLVSVLITPGALIWTMDKRLEHLATQFNVSFQPVFH</sequence>
<dbReference type="EMBL" id="PVTV01000018">
    <property type="protein sequence ID" value="PRY96261.1"/>
    <property type="molecule type" value="Genomic_DNA"/>
</dbReference>
<evidence type="ECO:0000313" key="2">
    <source>
        <dbReference type="EMBL" id="PRY96261.1"/>
    </source>
</evidence>
<dbReference type="AlphaFoldDB" id="A0A2T0XBF4"/>
<dbReference type="SUPFAM" id="SSF88723">
    <property type="entry name" value="PIN domain-like"/>
    <property type="match status" value="1"/>
</dbReference>
<keyword evidence="1" id="KW-0472">Membrane</keyword>
<proteinExistence type="predicted"/>
<comment type="caution">
    <text evidence="2">The sequence shown here is derived from an EMBL/GenBank/DDBJ whole genome shotgun (WGS) entry which is preliminary data.</text>
</comment>
<evidence type="ECO:0000313" key="3">
    <source>
        <dbReference type="Proteomes" id="UP000238308"/>
    </source>
</evidence>
<dbReference type="OrthoDB" id="329172at2"/>
<evidence type="ECO:0008006" key="4">
    <source>
        <dbReference type="Google" id="ProtNLM"/>
    </source>
</evidence>
<feature type="transmembrane region" description="Helical" evidence="1">
    <location>
        <begin position="80"/>
        <end position="105"/>
    </location>
</feature>
<dbReference type="Proteomes" id="UP000238308">
    <property type="component" value="Unassembled WGS sequence"/>
</dbReference>
<gene>
    <name evidence="2" type="ORF">BCM14_2883</name>
</gene>
<keyword evidence="1" id="KW-0812">Transmembrane</keyword>
<accession>A0A2T0XBF4</accession>
<keyword evidence="1" id="KW-1133">Transmembrane helix</keyword>
<dbReference type="RefSeq" id="WP_106228702.1">
    <property type="nucleotide sequence ID" value="NZ_PVTV01000018.1"/>
</dbReference>
<dbReference type="Gene3D" id="3.40.50.1010">
    <property type="entry name" value="5'-nuclease"/>
    <property type="match status" value="1"/>
</dbReference>
<keyword evidence="3" id="KW-1185">Reference proteome</keyword>
<name>A0A2T0XBF4_9BURK</name>
<reference evidence="2 3" key="1">
    <citation type="submission" date="2018-03" db="EMBL/GenBank/DDBJ databases">
        <title>Genomic Encyclopedia of Type Strains, Phase III (KMG-III): the genomes of soil and plant-associated and newly described type strains.</title>
        <authorList>
            <person name="Whitman W."/>
        </authorList>
    </citation>
    <scope>NUCLEOTIDE SEQUENCE [LARGE SCALE GENOMIC DNA]</scope>
    <source>
        <strain evidence="2 3">MWH-P2sevCIIIb</strain>
    </source>
</reference>
<evidence type="ECO:0000256" key="1">
    <source>
        <dbReference type="SAM" id="Phobius"/>
    </source>
</evidence>